<protein>
    <submittedName>
        <fullName evidence="2">F-box domain-containing protein</fullName>
    </submittedName>
</protein>
<proteinExistence type="predicted"/>
<name>A0A0K0FQ26_STRVS</name>
<dbReference type="Proteomes" id="UP000035680">
    <property type="component" value="Unassembled WGS sequence"/>
</dbReference>
<organism evidence="1 2">
    <name type="scientific">Strongyloides venezuelensis</name>
    <name type="common">Threadworm</name>
    <dbReference type="NCBI Taxonomy" id="75913"/>
    <lineage>
        <taxon>Eukaryota</taxon>
        <taxon>Metazoa</taxon>
        <taxon>Ecdysozoa</taxon>
        <taxon>Nematoda</taxon>
        <taxon>Chromadorea</taxon>
        <taxon>Rhabditida</taxon>
        <taxon>Tylenchina</taxon>
        <taxon>Panagrolaimomorpha</taxon>
        <taxon>Strongyloidoidea</taxon>
        <taxon>Strongyloididae</taxon>
        <taxon>Strongyloides</taxon>
    </lineage>
</organism>
<dbReference type="AlphaFoldDB" id="A0A0K0FQ26"/>
<accession>A0A0K0FQ26</accession>
<evidence type="ECO:0000313" key="1">
    <source>
        <dbReference type="Proteomes" id="UP000035680"/>
    </source>
</evidence>
<sequence>MTMKSGESLIFLKLISMKVIRRKILNYLPSFHDICNLAQTSKLVYIFIQKEPLTRRMLLYDDKQRIVCRINKVLSDNCVGLKFQDIQFLKDIESEIVLYNVEKFLGEHILMNNTIIFTIEKLIDNFSESERLLYVRKLVEEINLSCPLRRFSERVIFKLENFNNQHMLLFVLSYMYHEYVSSIEIPISVLMVHSNKYCKLNKNIFNGFLNFNQLILSFNEFASRCEYNQTDSERIIEKIFNELSKRQNPVLTLVEGEQSTTENFFNFCSLILRIGAKYDIAIRYNSNILMLLTTKPNILSLFGKVFPYPKKEVIFSKETTIKNSKYLYSITRKLQNYRCLKTLNLGFDIFDITKNLEDIDTLNSSTLSLKNFKKLKCVSLNFFKYHDNINEMVNEVYYNNLKYLISLMPSTVETFEIIYCWRMTKEIICLIHEYMPNIKVLKLMYISEPLYFDIIVGFKHLEAFITCGKQKINIPQNLKLLCIGSLGDDENDIKGTTDKEILERYSINFSKVIQHKSGKFIFFNDLRHWNGYKKYIQESFF</sequence>
<reference evidence="2" key="2">
    <citation type="submission" date="2015-08" db="UniProtKB">
        <authorList>
            <consortium name="WormBaseParasite"/>
        </authorList>
    </citation>
    <scope>IDENTIFICATION</scope>
</reference>
<evidence type="ECO:0000313" key="2">
    <source>
        <dbReference type="WBParaSite" id="SVE_1150800.1"/>
    </source>
</evidence>
<keyword evidence="1" id="KW-1185">Reference proteome</keyword>
<dbReference type="WBParaSite" id="SVE_1150800.1">
    <property type="protein sequence ID" value="SVE_1150800.1"/>
    <property type="gene ID" value="SVE_1150800"/>
</dbReference>
<reference evidence="1" key="1">
    <citation type="submission" date="2014-07" db="EMBL/GenBank/DDBJ databases">
        <authorList>
            <person name="Martin A.A"/>
            <person name="De Silva N."/>
        </authorList>
    </citation>
    <scope>NUCLEOTIDE SEQUENCE</scope>
</reference>